<proteinExistence type="predicted"/>
<dbReference type="NCBIfam" id="NF042415">
    <property type="entry name" value="STY0301_fam"/>
    <property type="match status" value="1"/>
</dbReference>
<name>A0ABX0FC04_9BURK</name>
<dbReference type="InterPro" id="IPR049973">
    <property type="entry name" value="STY0301-like"/>
</dbReference>
<evidence type="ECO:0008006" key="3">
    <source>
        <dbReference type="Google" id="ProtNLM"/>
    </source>
</evidence>
<keyword evidence="2" id="KW-1185">Reference proteome</keyword>
<organism evidence="1 2">
    <name type="scientific">Duganella aceris</name>
    <dbReference type="NCBI Taxonomy" id="2703883"/>
    <lineage>
        <taxon>Bacteria</taxon>
        <taxon>Pseudomonadati</taxon>
        <taxon>Pseudomonadota</taxon>
        <taxon>Betaproteobacteria</taxon>
        <taxon>Burkholderiales</taxon>
        <taxon>Oxalobacteraceae</taxon>
        <taxon>Telluria group</taxon>
        <taxon>Duganella</taxon>
    </lineage>
</organism>
<protein>
    <recommendedName>
        <fullName evidence="3">DUF4136 domain-containing protein</fullName>
    </recommendedName>
</protein>
<comment type="caution">
    <text evidence="1">The sequence shown here is derived from an EMBL/GenBank/DDBJ whole genome shotgun (WGS) entry which is preliminary data.</text>
</comment>
<evidence type="ECO:0000313" key="2">
    <source>
        <dbReference type="Proteomes" id="UP000666369"/>
    </source>
</evidence>
<reference evidence="2" key="1">
    <citation type="submission" date="2023-07" db="EMBL/GenBank/DDBJ databases">
        <title>Duganella aceri sp. nov., isolated from tree sap.</title>
        <authorList>
            <person name="Kim I.S."/>
        </authorList>
    </citation>
    <scope>NUCLEOTIDE SEQUENCE [LARGE SCALE GENOMIC DNA]</scope>
    <source>
        <strain evidence="2">SAP-35</strain>
    </source>
</reference>
<sequence length="174" mass="19216">MENRWCNLAVAFLMPLVFVSQGHSAMLDRAHIVEYQVACPDLFDARRIRFDAIAQGWTPFAPSSLMVTAGAIIYGAPVTRAGVEPSAASDGRYETMATWQMRQVPGLQKWLNCGYGAANELTLSKIIPQDVFVCTVITSKDLQAKVTGVVARCLRELKTPPPQPFKRATQPPRH</sequence>
<evidence type="ECO:0000313" key="1">
    <source>
        <dbReference type="EMBL" id="NGZ82877.1"/>
    </source>
</evidence>
<dbReference type="RefSeq" id="WP_166097592.1">
    <property type="nucleotide sequence ID" value="NZ_JAADJT010000001.1"/>
</dbReference>
<dbReference type="Proteomes" id="UP000666369">
    <property type="component" value="Unassembled WGS sequence"/>
</dbReference>
<accession>A0ABX0FC04</accession>
<dbReference type="EMBL" id="JAADJT010000001">
    <property type="protein sequence ID" value="NGZ82877.1"/>
    <property type="molecule type" value="Genomic_DNA"/>
</dbReference>
<gene>
    <name evidence="1" type="ORF">GW587_01205</name>
</gene>